<dbReference type="Pfam" id="PF04296">
    <property type="entry name" value="YlxR"/>
    <property type="match status" value="1"/>
</dbReference>
<dbReference type="Gene3D" id="3.30.1230.10">
    <property type="entry name" value="YlxR-like"/>
    <property type="match status" value="1"/>
</dbReference>
<organism evidence="2 3">
    <name type="scientific">Vagococcus humatus</name>
    <dbReference type="NCBI Taxonomy" id="1889241"/>
    <lineage>
        <taxon>Bacteria</taxon>
        <taxon>Bacillati</taxon>
        <taxon>Bacillota</taxon>
        <taxon>Bacilli</taxon>
        <taxon>Lactobacillales</taxon>
        <taxon>Enterococcaceae</taxon>
        <taxon>Vagococcus</taxon>
    </lineage>
</organism>
<dbReference type="CDD" id="cd00279">
    <property type="entry name" value="YlxR"/>
    <property type="match status" value="1"/>
</dbReference>
<proteinExistence type="predicted"/>
<dbReference type="SUPFAM" id="SSF64376">
    <property type="entry name" value="YlxR-like"/>
    <property type="match status" value="1"/>
</dbReference>
<comment type="caution">
    <text evidence="2">The sequence shown here is derived from an EMBL/GenBank/DDBJ whole genome shotgun (WGS) entry which is preliminary data.</text>
</comment>
<dbReference type="RefSeq" id="WP_125942366.1">
    <property type="nucleotide sequence ID" value="NZ_PXZH01000001.1"/>
</dbReference>
<protein>
    <submittedName>
        <fullName evidence="2">DUF448 domain-containing protein</fullName>
    </submittedName>
</protein>
<dbReference type="AlphaFoldDB" id="A0A3S0A611"/>
<feature type="domain" description="YlxR" evidence="1">
    <location>
        <begin position="9"/>
        <end position="82"/>
    </location>
</feature>
<dbReference type="InterPro" id="IPR037465">
    <property type="entry name" value="YlxR"/>
</dbReference>
<dbReference type="EMBL" id="PXZH01000001">
    <property type="protein sequence ID" value="RST89756.1"/>
    <property type="molecule type" value="Genomic_DNA"/>
</dbReference>
<dbReference type="PANTHER" id="PTHR34215:SF1">
    <property type="entry name" value="YLXR DOMAIN-CONTAINING PROTEIN"/>
    <property type="match status" value="1"/>
</dbReference>
<evidence type="ECO:0000313" key="3">
    <source>
        <dbReference type="Proteomes" id="UP000277864"/>
    </source>
</evidence>
<keyword evidence="3" id="KW-1185">Reference proteome</keyword>
<dbReference type="InterPro" id="IPR035931">
    <property type="entry name" value="YlxR-like_sf"/>
</dbReference>
<dbReference type="PANTHER" id="PTHR34215">
    <property type="entry name" value="BLL0784 PROTEIN"/>
    <property type="match status" value="1"/>
</dbReference>
<accession>A0A3S0A611</accession>
<reference evidence="2 3" key="1">
    <citation type="submission" date="2018-03" db="EMBL/GenBank/DDBJ databases">
        <authorList>
            <person name="Gulvik C.A."/>
        </authorList>
    </citation>
    <scope>NUCLEOTIDE SEQUENCE [LARGE SCALE GENOMIC DNA]</scope>
    <source>
        <strain evidence="2 3">JCM 31581</strain>
    </source>
</reference>
<dbReference type="NCBIfam" id="NF047356">
    <property type="entry name" value="RNA_bind_RnpM"/>
    <property type="match status" value="1"/>
</dbReference>
<dbReference type="InterPro" id="IPR007393">
    <property type="entry name" value="YlxR_dom"/>
</dbReference>
<dbReference type="OrthoDB" id="9813251at2"/>
<name>A0A3S0A611_9ENTE</name>
<evidence type="ECO:0000313" key="2">
    <source>
        <dbReference type="EMBL" id="RST89756.1"/>
    </source>
</evidence>
<gene>
    <name evidence="2" type="ORF">C7P63_01370</name>
</gene>
<dbReference type="Proteomes" id="UP000277864">
    <property type="component" value="Unassembled WGS sequence"/>
</dbReference>
<evidence type="ECO:0000259" key="1">
    <source>
        <dbReference type="Pfam" id="PF04296"/>
    </source>
</evidence>
<sequence>MNKRKIPLRKCVVSGEMKPKKEMVRIVRSKEGAVSIDPSGKQPGRGAYVSIDPVVVKKAWEDHTLDRILSTKLSDDFYQELHDYVAHQKARQELFGNDK</sequence>